<sequence length="1112" mass="127206">MMRLHNQHLLWVMALSSTNIFLILTALLAPSQTSYIPSSSKEGPFKNCTSQESDTAITDLTEERSRSSTTLLNVLHNSDNSPFVNEQADASGLKSYDCPTTCFCYSSHGKTPREATVVDCSNKGLTRIPKLPRNTTQVYLQGNSISSVPCSSFTDLKYLEIVDLSRNTLDSLAGCSFANLTTLQQLRLSACHLSSLPAGVFDSLQSLIELDLSVNSISHIERDFFVRAAKLKHLNLYGNDLTKLRNRTFVGLKSLKFLTLQSNKLRYLPETFEAGAFIGLDALETLHIQGNQPDFPLNFTYPDEALSSLTSLRYLTMDGYPRALGPGFASLVHLSHLSFRSGDVDSFCSMYSEIPPKFFAHLITKQQLTINMSSCSFITIPPELFTFLPTIHTLDLSHNFDLLIDGFEKASEGLRNSTLAVLNISDIVNTWIIMSEIKNSTFRYLKHTKLKILLVESNRLMNIDPQAILDLPNTMEYISIQDNKISNAYALLSFLHMTKLKIAKISKQLRYRGAQENIAGTNPQNLKDDRNNNTIVTINPSNKNISGHHKLMLHTKYLRDKPYLDYRYKGDNLTFSIADDNLKYKDFCGDSNIVAGQYQKRLKNSFVPIPLPNSLEEFYASDIKASYDIPRVQFFNNRVLKYLDYSRNDIKCFGGPVYGVPNLLHLDLSQNWCHRVNPIFFSSMPSLKTLFLYKNMLGDSLLEDTIGKTFSTLYHLEILDLSTNSIGDLSSVAFVNNVELQILNLSYNHISDFLPDLSNNSKLTTLDLSFNTLSGLSEYTCKQFLQIKRRNSNFTVRIRRNKKFLCNCEHFYFLNFLLDHPEIFEDVSSFQCKLFNNSVLYYPTLATFVPRLAVQCAAQTLFIGTVIVFLLVVGSFALFALYHFKRWQWKYLYYVSKSRHQIRPTLLATRPAADVFITYDQDDRPCRWFMKEKFRHQLHKMDVTTVLGEVDFDARPQAMSIAEAVTNTRKTVVFLSKNIFEDYYRQLEVNIAIMHELHFRRPVLIPVLLLREDRLVRHQRAPKDNNMQAGAAAGVEQPDNQHETRVGRHNTMRNRRDNREASTADDYAKFKALVSNFPSEIATFLKGQTRRCLIYEDNEEFWRLLKTSIFDE</sequence>
<feature type="region of interest" description="Disordered" evidence="6">
    <location>
        <begin position="1020"/>
        <end position="1063"/>
    </location>
</feature>
<keyword evidence="7" id="KW-1133">Transmembrane helix</keyword>
<dbReference type="AlphaFoldDB" id="A0AAV4DAP3"/>
<organism evidence="10 11">
    <name type="scientific">Plakobranchus ocellatus</name>
    <dbReference type="NCBI Taxonomy" id="259542"/>
    <lineage>
        <taxon>Eukaryota</taxon>
        <taxon>Metazoa</taxon>
        <taxon>Spiralia</taxon>
        <taxon>Lophotrochozoa</taxon>
        <taxon>Mollusca</taxon>
        <taxon>Gastropoda</taxon>
        <taxon>Heterobranchia</taxon>
        <taxon>Euthyneura</taxon>
        <taxon>Panpulmonata</taxon>
        <taxon>Sacoglossa</taxon>
        <taxon>Placobranchoidea</taxon>
        <taxon>Plakobranchidae</taxon>
        <taxon>Plakobranchus</taxon>
    </lineage>
</organism>
<comment type="caution">
    <text evidence="10">The sequence shown here is derived from an EMBL/GenBank/DDBJ whole genome shotgun (WGS) entry which is preliminary data.</text>
</comment>
<evidence type="ECO:0000256" key="1">
    <source>
        <dbReference type="ARBA" id="ARBA00009634"/>
    </source>
</evidence>
<proteinExistence type="inferred from homology"/>
<keyword evidence="11" id="KW-1185">Reference proteome</keyword>
<dbReference type="Pfam" id="PF13676">
    <property type="entry name" value="TIR_2"/>
    <property type="match status" value="1"/>
</dbReference>
<dbReference type="SUPFAM" id="SSF52200">
    <property type="entry name" value="Toll/Interleukin receptor TIR domain"/>
    <property type="match status" value="1"/>
</dbReference>
<evidence type="ECO:0000313" key="11">
    <source>
        <dbReference type="Proteomes" id="UP000735302"/>
    </source>
</evidence>
<dbReference type="PROSITE" id="PS51450">
    <property type="entry name" value="LRR"/>
    <property type="match status" value="4"/>
</dbReference>
<dbReference type="FunFam" id="3.80.10.10:FF:000770">
    <property type="entry name" value="Uncharacterized protein"/>
    <property type="match status" value="1"/>
</dbReference>
<dbReference type="SUPFAM" id="SSF52047">
    <property type="entry name" value="RNI-like"/>
    <property type="match status" value="1"/>
</dbReference>
<reference evidence="10 11" key="1">
    <citation type="journal article" date="2021" name="Elife">
        <title>Chloroplast acquisition without the gene transfer in kleptoplastic sea slugs, Plakobranchus ocellatus.</title>
        <authorList>
            <person name="Maeda T."/>
            <person name="Takahashi S."/>
            <person name="Yoshida T."/>
            <person name="Shimamura S."/>
            <person name="Takaki Y."/>
            <person name="Nagai Y."/>
            <person name="Toyoda A."/>
            <person name="Suzuki Y."/>
            <person name="Arimoto A."/>
            <person name="Ishii H."/>
            <person name="Satoh N."/>
            <person name="Nishiyama T."/>
            <person name="Hasebe M."/>
            <person name="Maruyama T."/>
            <person name="Minagawa J."/>
            <person name="Obokata J."/>
            <person name="Shigenobu S."/>
        </authorList>
    </citation>
    <scope>NUCLEOTIDE SEQUENCE [LARGE SCALE GENOMIC DNA]</scope>
</reference>
<evidence type="ECO:0000256" key="5">
    <source>
        <dbReference type="ARBA" id="ARBA00023180"/>
    </source>
</evidence>
<keyword evidence="7" id="KW-0812">Transmembrane</keyword>
<evidence type="ECO:0000256" key="6">
    <source>
        <dbReference type="SAM" id="MobiDB-lite"/>
    </source>
</evidence>
<dbReference type="SUPFAM" id="SSF52058">
    <property type="entry name" value="L domain-like"/>
    <property type="match status" value="1"/>
</dbReference>
<dbReference type="InterPro" id="IPR003591">
    <property type="entry name" value="Leu-rich_rpt_typical-subtyp"/>
</dbReference>
<dbReference type="InterPro" id="IPR001611">
    <property type="entry name" value="Leu-rich_rpt"/>
</dbReference>
<protein>
    <submittedName>
        <fullName evidence="10">Toll-like receptor f</fullName>
    </submittedName>
</protein>
<evidence type="ECO:0000256" key="8">
    <source>
        <dbReference type="SAM" id="SignalP"/>
    </source>
</evidence>
<gene>
    <name evidence="10" type="ORF">PoB_006761000</name>
</gene>
<dbReference type="Gene3D" id="3.40.50.10140">
    <property type="entry name" value="Toll/interleukin-1 receptor homology (TIR) domain"/>
    <property type="match status" value="1"/>
</dbReference>
<feature type="compositionally biased region" description="Basic and acidic residues" evidence="6">
    <location>
        <begin position="1054"/>
        <end position="1063"/>
    </location>
</feature>
<dbReference type="InterPro" id="IPR050333">
    <property type="entry name" value="SLRP"/>
</dbReference>
<feature type="signal peptide" evidence="8">
    <location>
        <begin position="1"/>
        <end position="33"/>
    </location>
</feature>
<evidence type="ECO:0000256" key="3">
    <source>
        <dbReference type="ARBA" id="ARBA00022729"/>
    </source>
</evidence>
<evidence type="ECO:0000256" key="2">
    <source>
        <dbReference type="ARBA" id="ARBA00022614"/>
    </source>
</evidence>
<name>A0AAV4DAP3_9GAST</name>
<evidence type="ECO:0000256" key="7">
    <source>
        <dbReference type="SAM" id="Phobius"/>
    </source>
</evidence>
<feature type="transmembrane region" description="Helical" evidence="7">
    <location>
        <begin position="861"/>
        <end position="882"/>
    </location>
</feature>
<dbReference type="InterPro" id="IPR000372">
    <property type="entry name" value="LRRNT"/>
</dbReference>
<dbReference type="Proteomes" id="UP000735302">
    <property type="component" value="Unassembled WGS sequence"/>
</dbReference>
<evidence type="ECO:0000313" key="10">
    <source>
        <dbReference type="EMBL" id="GFO41105.1"/>
    </source>
</evidence>
<keyword evidence="10" id="KW-0675">Receptor</keyword>
<dbReference type="InterPro" id="IPR035897">
    <property type="entry name" value="Toll_tir_struct_dom_sf"/>
</dbReference>
<keyword evidence="4" id="KW-0677">Repeat</keyword>
<evidence type="ECO:0000256" key="4">
    <source>
        <dbReference type="ARBA" id="ARBA00022737"/>
    </source>
</evidence>
<comment type="similarity">
    <text evidence="1">Belongs to the Toll-like receptor family.</text>
</comment>
<evidence type="ECO:0000259" key="9">
    <source>
        <dbReference type="SMART" id="SM00013"/>
    </source>
</evidence>
<dbReference type="InterPro" id="IPR000157">
    <property type="entry name" value="TIR_dom"/>
</dbReference>
<dbReference type="EMBL" id="BLXT01007668">
    <property type="protein sequence ID" value="GFO41105.1"/>
    <property type="molecule type" value="Genomic_DNA"/>
</dbReference>
<dbReference type="Gene3D" id="3.80.10.10">
    <property type="entry name" value="Ribonuclease Inhibitor"/>
    <property type="match status" value="4"/>
</dbReference>
<keyword evidence="7" id="KW-0472">Membrane</keyword>
<keyword evidence="2" id="KW-0433">Leucine-rich repeat</keyword>
<dbReference type="Pfam" id="PF13855">
    <property type="entry name" value="LRR_8"/>
    <property type="match status" value="3"/>
</dbReference>
<keyword evidence="5" id="KW-0325">Glycoprotein</keyword>
<dbReference type="SMART" id="SM00369">
    <property type="entry name" value="LRR_TYP"/>
    <property type="match status" value="11"/>
</dbReference>
<dbReference type="SMART" id="SM00013">
    <property type="entry name" value="LRRNT"/>
    <property type="match status" value="1"/>
</dbReference>
<dbReference type="GO" id="GO:0007165">
    <property type="term" value="P:signal transduction"/>
    <property type="evidence" value="ECO:0007669"/>
    <property type="project" value="InterPro"/>
</dbReference>
<feature type="chain" id="PRO_5043562432" evidence="8">
    <location>
        <begin position="34"/>
        <end position="1112"/>
    </location>
</feature>
<keyword evidence="3 8" id="KW-0732">Signal</keyword>
<dbReference type="InterPro" id="IPR032675">
    <property type="entry name" value="LRR_dom_sf"/>
</dbReference>
<dbReference type="PANTHER" id="PTHR45712:SF22">
    <property type="entry name" value="INSULIN-LIKE GROWTH FACTOR-BINDING PROTEIN COMPLEX ACID LABILE SUBUNIT"/>
    <property type="match status" value="1"/>
</dbReference>
<dbReference type="Pfam" id="PF01462">
    <property type="entry name" value="LRRNT"/>
    <property type="match status" value="1"/>
</dbReference>
<accession>A0AAV4DAP3</accession>
<dbReference type="PANTHER" id="PTHR45712">
    <property type="entry name" value="AGAP008170-PA"/>
    <property type="match status" value="1"/>
</dbReference>
<feature type="domain" description="LRRNT" evidence="9">
    <location>
        <begin position="97"/>
        <end position="137"/>
    </location>
</feature>